<evidence type="ECO:0000313" key="3">
    <source>
        <dbReference type="EMBL" id="KAK1362112.1"/>
    </source>
</evidence>
<dbReference type="AlphaFoldDB" id="A0AAD8H9K2"/>
<evidence type="ECO:0000256" key="1">
    <source>
        <dbReference type="ARBA" id="ARBA00022737"/>
    </source>
</evidence>
<dbReference type="SUPFAM" id="SSF57889">
    <property type="entry name" value="Cysteine-rich domain"/>
    <property type="match status" value="2"/>
</dbReference>
<organism evidence="3 4">
    <name type="scientific">Heracleum sosnowskyi</name>
    <dbReference type="NCBI Taxonomy" id="360622"/>
    <lineage>
        <taxon>Eukaryota</taxon>
        <taxon>Viridiplantae</taxon>
        <taxon>Streptophyta</taxon>
        <taxon>Embryophyta</taxon>
        <taxon>Tracheophyta</taxon>
        <taxon>Spermatophyta</taxon>
        <taxon>Magnoliopsida</taxon>
        <taxon>eudicotyledons</taxon>
        <taxon>Gunneridae</taxon>
        <taxon>Pentapetalae</taxon>
        <taxon>asterids</taxon>
        <taxon>campanulids</taxon>
        <taxon>Apiales</taxon>
        <taxon>Apiaceae</taxon>
        <taxon>Apioideae</taxon>
        <taxon>apioid superclade</taxon>
        <taxon>Tordylieae</taxon>
        <taxon>Tordyliinae</taxon>
        <taxon>Heracleum</taxon>
    </lineage>
</organism>
<proteinExistence type="predicted"/>
<reference evidence="3" key="1">
    <citation type="submission" date="2023-02" db="EMBL/GenBank/DDBJ databases">
        <title>Genome of toxic invasive species Heracleum sosnowskyi carries increased number of genes despite the absence of recent whole-genome duplications.</title>
        <authorList>
            <person name="Schelkunov M."/>
            <person name="Shtratnikova V."/>
            <person name="Makarenko M."/>
            <person name="Klepikova A."/>
            <person name="Omelchenko D."/>
            <person name="Novikova G."/>
            <person name="Obukhova E."/>
            <person name="Bogdanov V."/>
            <person name="Penin A."/>
            <person name="Logacheva M."/>
        </authorList>
    </citation>
    <scope>NUCLEOTIDE SEQUENCE</scope>
    <source>
        <strain evidence="3">Hsosn_3</strain>
        <tissue evidence="3">Leaf</tissue>
    </source>
</reference>
<dbReference type="InterPro" id="IPR004146">
    <property type="entry name" value="DC1"/>
</dbReference>
<dbReference type="PANTHER" id="PTHR32410">
    <property type="entry name" value="CYSTEINE/HISTIDINE-RICH C1 DOMAIN FAMILY PROTEIN"/>
    <property type="match status" value="1"/>
</dbReference>
<feature type="domain" description="DC1" evidence="2">
    <location>
        <begin position="92"/>
        <end position="145"/>
    </location>
</feature>
<feature type="domain" description="DC1" evidence="2">
    <location>
        <begin position="229"/>
        <end position="276"/>
    </location>
</feature>
<dbReference type="Pfam" id="PF03107">
    <property type="entry name" value="C1_2"/>
    <property type="match status" value="2"/>
</dbReference>
<dbReference type="EMBL" id="JAUIZM010000010">
    <property type="protein sequence ID" value="KAK1362112.1"/>
    <property type="molecule type" value="Genomic_DNA"/>
</dbReference>
<comment type="caution">
    <text evidence="3">The sequence shown here is derived from an EMBL/GenBank/DDBJ whole genome shotgun (WGS) entry which is preliminary data.</text>
</comment>
<protein>
    <recommendedName>
        <fullName evidence="2">DC1 domain-containing protein</fullName>
    </recommendedName>
</protein>
<evidence type="ECO:0000313" key="4">
    <source>
        <dbReference type="Proteomes" id="UP001237642"/>
    </source>
</evidence>
<dbReference type="PANTHER" id="PTHR32410:SF216">
    <property type="entry name" value="PHORBOL-ESTER_DAG-TYPE DOMAIN-CONTAINING PROTEIN"/>
    <property type="match status" value="1"/>
</dbReference>
<keyword evidence="1" id="KW-0677">Repeat</keyword>
<dbReference type="Proteomes" id="UP001237642">
    <property type="component" value="Unassembled WGS sequence"/>
</dbReference>
<gene>
    <name evidence="3" type="ORF">POM88_046586</name>
</gene>
<evidence type="ECO:0000259" key="2">
    <source>
        <dbReference type="Pfam" id="PF03107"/>
    </source>
</evidence>
<name>A0AAD8H9K2_9APIA</name>
<reference evidence="3" key="2">
    <citation type="submission" date="2023-05" db="EMBL/GenBank/DDBJ databases">
        <authorList>
            <person name="Schelkunov M.I."/>
        </authorList>
    </citation>
    <scope>NUCLEOTIDE SEQUENCE</scope>
    <source>
        <strain evidence="3">Hsosn_3</strain>
        <tissue evidence="3">Leaf</tissue>
    </source>
</reference>
<dbReference type="InterPro" id="IPR046349">
    <property type="entry name" value="C1-like_sf"/>
</dbReference>
<sequence>MVAEKKYFHNYPHIFRIQATQKSFFSFFKCARSSQRSCTENEIYDPDILHLRVADELSGYLLGEQFVKAMSMVNNNGTSVFNSTNTIEHWAHPEHCLQLINGNNHKDDDEISFLCDGCVKPIRTDNDHQFYSCVLCKFFLHKFCAKFPKEIKHHISPGLFAAGNHTNFIIVMVVEFGAMVVFVGNKDTYCKTCEREITYEICHKCKKCDYHICGACVMRASVVKHPWDPHPLYLIYEPGMVMNDHEHEFSCEFCSEDIDTNYWFYHCSDCDLSFHLHRCFEKSTYSEYSNVKFGATDIVIDQLHPHSLTFVLNKKVRRCEKCHRDQLGEPVLECVEPCKIIFCRGCYS</sequence>
<dbReference type="InterPro" id="IPR053192">
    <property type="entry name" value="Vacuole_Formation_Reg"/>
</dbReference>
<accession>A0AAD8H9K2</accession>
<keyword evidence="4" id="KW-1185">Reference proteome</keyword>